<organism evidence="1 2">
    <name type="scientific">Datura stramonium</name>
    <name type="common">Jimsonweed</name>
    <name type="synonym">Common thornapple</name>
    <dbReference type="NCBI Taxonomy" id="4076"/>
    <lineage>
        <taxon>Eukaryota</taxon>
        <taxon>Viridiplantae</taxon>
        <taxon>Streptophyta</taxon>
        <taxon>Embryophyta</taxon>
        <taxon>Tracheophyta</taxon>
        <taxon>Spermatophyta</taxon>
        <taxon>Magnoliopsida</taxon>
        <taxon>eudicotyledons</taxon>
        <taxon>Gunneridae</taxon>
        <taxon>Pentapetalae</taxon>
        <taxon>asterids</taxon>
        <taxon>lamiids</taxon>
        <taxon>Solanales</taxon>
        <taxon>Solanaceae</taxon>
        <taxon>Solanoideae</taxon>
        <taxon>Datureae</taxon>
        <taxon>Datura</taxon>
    </lineage>
</organism>
<accession>A0ABS8VKA2</accession>
<reference evidence="1 2" key="1">
    <citation type="journal article" date="2021" name="BMC Genomics">
        <title>Datura genome reveals duplications of psychoactive alkaloid biosynthetic genes and high mutation rate following tissue culture.</title>
        <authorList>
            <person name="Rajewski A."/>
            <person name="Carter-House D."/>
            <person name="Stajich J."/>
            <person name="Litt A."/>
        </authorList>
    </citation>
    <scope>NUCLEOTIDE SEQUENCE [LARGE SCALE GENOMIC DNA]</scope>
    <source>
        <strain evidence="1">AR-01</strain>
    </source>
</reference>
<feature type="non-terminal residue" evidence="1">
    <location>
        <position position="1"/>
    </location>
</feature>
<gene>
    <name evidence="1" type="ORF">HAX54_037801</name>
</gene>
<name>A0ABS8VKA2_DATST</name>
<dbReference type="Proteomes" id="UP000823775">
    <property type="component" value="Unassembled WGS sequence"/>
</dbReference>
<keyword evidence="2" id="KW-1185">Reference proteome</keyword>
<protein>
    <submittedName>
        <fullName evidence="1">Uncharacterized protein</fullName>
    </submittedName>
</protein>
<evidence type="ECO:0000313" key="1">
    <source>
        <dbReference type="EMBL" id="MCE0480709.1"/>
    </source>
</evidence>
<proteinExistence type="predicted"/>
<dbReference type="EMBL" id="JACEIK010005100">
    <property type="protein sequence ID" value="MCE0480709.1"/>
    <property type="molecule type" value="Genomic_DNA"/>
</dbReference>
<sequence>GKEVNITPEAINSIYWDDPTRPSLEFQRKVEDKENQFKCVAKIIARDQPQWATSKGMIHSHDLKI</sequence>
<comment type="caution">
    <text evidence="1">The sequence shown here is derived from an EMBL/GenBank/DDBJ whole genome shotgun (WGS) entry which is preliminary data.</text>
</comment>
<evidence type="ECO:0000313" key="2">
    <source>
        <dbReference type="Proteomes" id="UP000823775"/>
    </source>
</evidence>